<organism evidence="3 4">
    <name type="scientific">Candidatus Mailhella merdigallinarum</name>
    <dbReference type="NCBI Taxonomy" id="2838658"/>
    <lineage>
        <taxon>Bacteria</taxon>
        <taxon>Pseudomonadati</taxon>
        <taxon>Thermodesulfobacteriota</taxon>
        <taxon>Desulfovibrionia</taxon>
        <taxon>Desulfovibrionales</taxon>
        <taxon>Desulfovibrionaceae</taxon>
        <taxon>Mailhella</taxon>
    </lineage>
</organism>
<dbReference type="Pfam" id="PF09374">
    <property type="entry name" value="PG_binding_3"/>
    <property type="match status" value="1"/>
</dbReference>
<comment type="caution">
    <text evidence="3">The sequence shown here is derived from an EMBL/GenBank/DDBJ whole genome shotgun (WGS) entry which is preliminary data.</text>
</comment>
<dbReference type="CDD" id="cd13926">
    <property type="entry name" value="N-acetylmuramidase_GH108"/>
    <property type="match status" value="1"/>
</dbReference>
<dbReference type="AlphaFoldDB" id="A0A9D2HEC5"/>
<dbReference type="EMBL" id="DXAN01000023">
    <property type="protein sequence ID" value="HJA08914.1"/>
    <property type="molecule type" value="Genomic_DNA"/>
</dbReference>
<proteinExistence type="predicted"/>
<feature type="domain" description="TtsA-like Glycoside hydrolase family 108" evidence="1">
    <location>
        <begin position="14"/>
        <end position="103"/>
    </location>
</feature>
<dbReference type="InterPro" id="IPR023346">
    <property type="entry name" value="Lysozyme-like_dom_sf"/>
</dbReference>
<dbReference type="InterPro" id="IPR018247">
    <property type="entry name" value="EF_Hand_1_Ca_BS"/>
</dbReference>
<dbReference type="PROSITE" id="PS00018">
    <property type="entry name" value="EF_HAND_1"/>
    <property type="match status" value="1"/>
</dbReference>
<dbReference type="Gene3D" id="1.20.141.10">
    <property type="entry name" value="Chitosanase, subunit A, domain 1"/>
    <property type="match status" value="1"/>
</dbReference>
<dbReference type="Pfam" id="PF05838">
    <property type="entry name" value="Glyco_hydro_108"/>
    <property type="match status" value="1"/>
</dbReference>
<evidence type="ECO:0000259" key="1">
    <source>
        <dbReference type="Pfam" id="PF05838"/>
    </source>
</evidence>
<gene>
    <name evidence="3" type="ORF">H9962_06970</name>
</gene>
<dbReference type="InterPro" id="IPR008565">
    <property type="entry name" value="TtsA-like_GH18_dom"/>
</dbReference>
<feature type="domain" description="Peptidoglycan binding" evidence="2">
    <location>
        <begin position="107"/>
        <end position="177"/>
    </location>
</feature>
<sequence length="188" mass="20161">MPAADTSFAPIHAFTARWEGGYADHPADAGGPTHHGVSLRWLKSIGQAGDVDGDGDVDEADIRALTPDAAARLFYDRFWQPLKCGRLPFAVAACLYDAAINCGPGQAVRFAQRAANRTRAADLAVDGKLGPLTLRQLMRGGAGLAGAMLEEREAFYRRLVAQKPSQAVFLAGWLNRVDALRQFLGLGL</sequence>
<dbReference type="InterPro" id="IPR018537">
    <property type="entry name" value="Peptidoglycan-bd_3"/>
</dbReference>
<evidence type="ECO:0000313" key="4">
    <source>
        <dbReference type="Proteomes" id="UP000824225"/>
    </source>
</evidence>
<reference evidence="3" key="2">
    <citation type="submission" date="2021-04" db="EMBL/GenBank/DDBJ databases">
        <authorList>
            <person name="Gilroy R."/>
        </authorList>
    </citation>
    <scope>NUCLEOTIDE SEQUENCE</scope>
    <source>
        <strain evidence="3">CHK186-16707</strain>
    </source>
</reference>
<evidence type="ECO:0000313" key="3">
    <source>
        <dbReference type="EMBL" id="HJA08914.1"/>
    </source>
</evidence>
<name>A0A9D2HEC5_9BACT</name>
<evidence type="ECO:0008006" key="5">
    <source>
        <dbReference type="Google" id="ProtNLM"/>
    </source>
</evidence>
<protein>
    <recommendedName>
        <fullName evidence="5">Secretion activator protein</fullName>
    </recommendedName>
</protein>
<accession>A0A9D2HEC5</accession>
<evidence type="ECO:0000259" key="2">
    <source>
        <dbReference type="Pfam" id="PF09374"/>
    </source>
</evidence>
<reference evidence="3" key="1">
    <citation type="journal article" date="2021" name="PeerJ">
        <title>Extensive microbial diversity within the chicken gut microbiome revealed by metagenomics and culture.</title>
        <authorList>
            <person name="Gilroy R."/>
            <person name="Ravi A."/>
            <person name="Getino M."/>
            <person name="Pursley I."/>
            <person name="Horton D.L."/>
            <person name="Alikhan N.F."/>
            <person name="Baker D."/>
            <person name="Gharbi K."/>
            <person name="Hall N."/>
            <person name="Watson M."/>
            <person name="Adriaenssens E.M."/>
            <person name="Foster-Nyarko E."/>
            <person name="Jarju S."/>
            <person name="Secka A."/>
            <person name="Antonio M."/>
            <person name="Oren A."/>
            <person name="Chaudhuri R.R."/>
            <person name="La Ragione R."/>
            <person name="Hildebrand F."/>
            <person name="Pallen M.J."/>
        </authorList>
    </citation>
    <scope>NUCLEOTIDE SEQUENCE</scope>
    <source>
        <strain evidence="3">CHK186-16707</strain>
    </source>
</reference>
<dbReference type="Proteomes" id="UP000824225">
    <property type="component" value="Unassembled WGS sequence"/>
</dbReference>
<dbReference type="SUPFAM" id="SSF53955">
    <property type="entry name" value="Lysozyme-like"/>
    <property type="match status" value="1"/>
</dbReference>